<dbReference type="InterPro" id="IPR036345">
    <property type="entry name" value="ExoRNase_PH_dom2_sf"/>
</dbReference>
<keyword evidence="13" id="KW-1185">Reference proteome</keyword>
<accession>A0A5A8C6N7</accession>
<feature type="domain" description="Exoribonuclease phosphorolytic" evidence="6">
    <location>
        <begin position="32"/>
        <end position="161"/>
    </location>
</feature>
<evidence type="ECO:0000256" key="2">
    <source>
        <dbReference type="ARBA" id="ARBA00004604"/>
    </source>
</evidence>
<proteinExistence type="inferred from homology"/>
<gene>
    <name evidence="11" type="ORF">FNF27_06496</name>
    <name evidence="10" type="ORF">FNF28_01480</name>
    <name evidence="8" type="ORF">FNF29_06495</name>
    <name evidence="9" type="ORF">FNF31_03264</name>
</gene>
<organism evidence="8 13">
    <name type="scientific">Cafeteria roenbergensis</name>
    <name type="common">Marine flagellate</name>
    <dbReference type="NCBI Taxonomy" id="33653"/>
    <lineage>
        <taxon>Eukaryota</taxon>
        <taxon>Sar</taxon>
        <taxon>Stramenopiles</taxon>
        <taxon>Bigyra</taxon>
        <taxon>Opalozoa</taxon>
        <taxon>Bicosoecida</taxon>
        <taxon>Cafeteriaceae</taxon>
        <taxon>Cafeteria</taxon>
    </lineage>
</organism>
<evidence type="ECO:0000313" key="11">
    <source>
        <dbReference type="EMBL" id="KAA0170799.1"/>
    </source>
</evidence>
<dbReference type="FunFam" id="3.30.230.70:FF:000004">
    <property type="entry name" value="Exosome complex component Rrp41"/>
    <property type="match status" value="1"/>
</dbReference>
<evidence type="ECO:0000313" key="12">
    <source>
        <dbReference type="Proteomes" id="UP000322899"/>
    </source>
</evidence>
<dbReference type="OMA" id="ECRINTH"/>
<dbReference type="EMBL" id="VLTL01000013">
    <property type="protein sequence ID" value="KAA0170486.1"/>
    <property type="molecule type" value="Genomic_DNA"/>
</dbReference>
<evidence type="ECO:0000256" key="1">
    <source>
        <dbReference type="ARBA" id="ARBA00004496"/>
    </source>
</evidence>
<evidence type="ECO:0000313" key="13">
    <source>
        <dbReference type="Proteomes" id="UP000323011"/>
    </source>
</evidence>
<dbReference type="InterPro" id="IPR015847">
    <property type="entry name" value="ExoRNase_PH_dom2"/>
</dbReference>
<comment type="subcellular location">
    <subcellularLocation>
        <location evidence="1">Cytoplasm</location>
    </subcellularLocation>
    <subcellularLocation>
        <location evidence="2">Nucleus</location>
        <location evidence="2">Nucleolus</location>
    </subcellularLocation>
</comment>
<dbReference type="OrthoDB" id="27298at2759"/>
<dbReference type="Proteomes" id="UP000322899">
    <property type="component" value="Unassembled WGS sequence"/>
</dbReference>
<dbReference type="InterPro" id="IPR050080">
    <property type="entry name" value="RNase_PH"/>
</dbReference>
<keyword evidence="5" id="KW-0271">Exosome</keyword>
<protein>
    <submittedName>
        <fullName evidence="8">Uncharacterized protein</fullName>
    </submittedName>
</protein>
<dbReference type="GO" id="GO:0071028">
    <property type="term" value="P:nuclear mRNA surveillance"/>
    <property type="evidence" value="ECO:0007669"/>
    <property type="project" value="TreeGrafter"/>
</dbReference>
<dbReference type="SUPFAM" id="SSF55666">
    <property type="entry name" value="Ribonuclease PH domain 2-like"/>
    <property type="match status" value="1"/>
</dbReference>
<dbReference type="AlphaFoldDB" id="A0A5A8C6N7"/>
<dbReference type="Pfam" id="PF03725">
    <property type="entry name" value="RNase_PH_C"/>
    <property type="match status" value="1"/>
</dbReference>
<dbReference type="SUPFAM" id="SSF54211">
    <property type="entry name" value="Ribosomal protein S5 domain 2-like"/>
    <property type="match status" value="1"/>
</dbReference>
<dbReference type="GO" id="GO:0003723">
    <property type="term" value="F:RNA binding"/>
    <property type="evidence" value="ECO:0007669"/>
    <property type="project" value="TreeGrafter"/>
</dbReference>
<dbReference type="InterPro" id="IPR020568">
    <property type="entry name" value="Ribosomal_Su5_D2-typ_SF"/>
</dbReference>
<evidence type="ECO:0000256" key="3">
    <source>
        <dbReference type="ARBA" id="ARBA00006678"/>
    </source>
</evidence>
<dbReference type="PANTHER" id="PTHR11953:SF0">
    <property type="entry name" value="EXOSOME COMPLEX COMPONENT RRP41"/>
    <property type="match status" value="1"/>
</dbReference>
<dbReference type="GO" id="GO:0034475">
    <property type="term" value="P:U4 snRNA 3'-end processing"/>
    <property type="evidence" value="ECO:0007669"/>
    <property type="project" value="TreeGrafter"/>
</dbReference>
<dbReference type="Proteomes" id="UP000323011">
    <property type="component" value="Unassembled WGS sequence"/>
</dbReference>
<dbReference type="GO" id="GO:0005730">
    <property type="term" value="C:nucleolus"/>
    <property type="evidence" value="ECO:0007669"/>
    <property type="project" value="UniProtKB-SubCell"/>
</dbReference>
<dbReference type="EMBL" id="VLTO01000058">
    <property type="protein sequence ID" value="KAA0170799.1"/>
    <property type="molecule type" value="Genomic_DNA"/>
</dbReference>
<evidence type="ECO:0000313" key="9">
    <source>
        <dbReference type="EMBL" id="KAA0162465.1"/>
    </source>
</evidence>
<dbReference type="Proteomes" id="UP000325113">
    <property type="component" value="Unassembled WGS sequence"/>
</dbReference>
<dbReference type="EMBL" id="VLTM01000027">
    <property type="protein sequence ID" value="KAA0162465.1"/>
    <property type="molecule type" value="Genomic_DNA"/>
</dbReference>
<dbReference type="EMBL" id="VLTN01000050">
    <property type="protein sequence ID" value="KAA0148713.1"/>
    <property type="molecule type" value="Genomic_DNA"/>
</dbReference>
<dbReference type="GO" id="GO:0000177">
    <property type="term" value="C:cytoplasmic exosome (RNase complex)"/>
    <property type="evidence" value="ECO:0007669"/>
    <property type="project" value="TreeGrafter"/>
</dbReference>
<evidence type="ECO:0000259" key="7">
    <source>
        <dbReference type="Pfam" id="PF03725"/>
    </source>
</evidence>
<dbReference type="GO" id="GO:0016075">
    <property type="term" value="P:rRNA catabolic process"/>
    <property type="evidence" value="ECO:0007669"/>
    <property type="project" value="TreeGrafter"/>
</dbReference>
<evidence type="ECO:0000256" key="4">
    <source>
        <dbReference type="ARBA" id="ARBA00022490"/>
    </source>
</evidence>
<dbReference type="GO" id="GO:0071051">
    <property type="term" value="P:poly(A)-dependent snoRNA 3'-end processing"/>
    <property type="evidence" value="ECO:0007669"/>
    <property type="project" value="TreeGrafter"/>
</dbReference>
<dbReference type="Gene3D" id="3.30.230.70">
    <property type="entry name" value="GHMP Kinase, N-terminal domain"/>
    <property type="match status" value="1"/>
</dbReference>
<evidence type="ECO:0000256" key="5">
    <source>
        <dbReference type="ARBA" id="ARBA00022835"/>
    </source>
</evidence>
<sequence length="258" mass="27390">MSAAGARAGGGARRTELVSYAGLRADGRRPHETRSIRTRLGFLRTADGSVLFELGQTRILAAVFGPCESARRSEQQHDRAHLHVDVSMTPFALPERRKHRVGDRRLAEIGLAVRRSLPQAVMSHLYPRSEVRLHLQILTSDGGDLAACVTAATLAVMDAGVAMTDFVVGCTAAVVDGRVLMDPTQAEASAATAVIHLAVLPRSRRVVLCQVASRIAADELRDAVGAASDGAVGVFGVVKAAVHDHAVKRLSKRGLLTA</sequence>
<name>A0A5A8C6N7_CAFRO</name>
<evidence type="ECO:0000313" key="10">
    <source>
        <dbReference type="EMBL" id="KAA0170486.1"/>
    </source>
</evidence>
<dbReference type="InterPro" id="IPR001247">
    <property type="entry name" value="ExoRNase_PH_dom1"/>
</dbReference>
<dbReference type="GO" id="GO:0000176">
    <property type="term" value="C:nuclear exosome (RNase complex)"/>
    <property type="evidence" value="ECO:0007669"/>
    <property type="project" value="TreeGrafter"/>
</dbReference>
<evidence type="ECO:0000313" key="15">
    <source>
        <dbReference type="Proteomes" id="UP000325113"/>
    </source>
</evidence>
<comment type="similarity">
    <text evidence="3">Belongs to the RNase PH family.</text>
</comment>
<keyword evidence="4" id="KW-0963">Cytoplasm</keyword>
<dbReference type="PANTHER" id="PTHR11953">
    <property type="entry name" value="EXOSOME COMPLEX COMPONENT"/>
    <property type="match status" value="1"/>
</dbReference>
<dbReference type="InterPro" id="IPR027408">
    <property type="entry name" value="PNPase/RNase_PH_dom_sf"/>
</dbReference>
<feature type="domain" description="Exoribonuclease phosphorolytic" evidence="7">
    <location>
        <begin position="165"/>
        <end position="228"/>
    </location>
</feature>
<evidence type="ECO:0000313" key="14">
    <source>
        <dbReference type="Proteomes" id="UP000324907"/>
    </source>
</evidence>
<reference evidence="12 13" key="1">
    <citation type="submission" date="2019-07" db="EMBL/GenBank/DDBJ databases">
        <title>Genomes of Cafeteria roenbergensis.</title>
        <authorList>
            <person name="Fischer M.G."/>
            <person name="Hackl T."/>
            <person name="Roman M."/>
        </authorList>
    </citation>
    <scope>NUCLEOTIDE SEQUENCE [LARGE SCALE GENOMIC DNA]</scope>
    <source>
        <strain evidence="8 13">BVI</strain>
        <strain evidence="9 15">Cflag</strain>
        <strain evidence="11 12">E4-10P</strain>
        <strain evidence="10 14">RCC970-E3</strain>
    </source>
</reference>
<evidence type="ECO:0000259" key="6">
    <source>
        <dbReference type="Pfam" id="PF01138"/>
    </source>
</evidence>
<dbReference type="Pfam" id="PF01138">
    <property type="entry name" value="RNase_PH"/>
    <property type="match status" value="1"/>
</dbReference>
<evidence type="ECO:0000313" key="8">
    <source>
        <dbReference type="EMBL" id="KAA0148713.1"/>
    </source>
</evidence>
<dbReference type="Proteomes" id="UP000324907">
    <property type="component" value="Unassembled WGS sequence"/>
</dbReference>
<comment type="caution">
    <text evidence="8">The sequence shown here is derived from an EMBL/GenBank/DDBJ whole genome shotgun (WGS) entry which is preliminary data.</text>
</comment>